<reference evidence="1" key="1">
    <citation type="submission" date="2019-11" db="EMBL/GenBank/DDBJ databases">
        <authorList>
            <person name="Liu Y."/>
            <person name="Hou J."/>
            <person name="Li T.-Q."/>
            <person name="Guan C.-H."/>
            <person name="Wu X."/>
            <person name="Wu H.-Z."/>
            <person name="Ling F."/>
            <person name="Zhang R."/>
            <person name="Shi X.-G."/>
            <person name="Ren J.-P."/>
            <person name="Chen E.-F."/>
            <person name="Sun J.-M."/>
        </authorList>
    </citation>
    <scope>NUCLEOTIDE SEQUENCE</scope>
    <source>
        <strain evidence="1">Adult_tree_wgs_1</strain>
        <tissue evidence="1">Leaves</tissue>
    </source>
</reference>
<dbReference type="Proteomes" id="UP000626092">
    <property type="component" value="Unassembled WGS sequence"/>
</dbReference>
<dbReference type="EMBL" id="WJXA01000002">
    <property type="protein sequence ID" value="KAF7150915.1"/>
    <property type="molecule type" value="Genomic_DNA"/>
</dbReference>
<dbReference type="SUPFAM" id="SSF53756">
    <property type="entry name" value="UDP-Glycosyltransferase/glycogen phosphorylase"/>
    <property type="match status" value="1"/>
</dbReference>
<name>A0A834LW97_RHOSS</name>
<dbReference type="Gene3D" id="3.40.50.2000">
    <property type="entry name" value="Glycogen Phosphorylase B"/>
    <property type="match status" value="1"/>
</dbReference>
<organism evidence="1 2">
    <name type="scientific">Rhododendron simsii</name>
    <name type="common">Sims's rhododendron</name>
    <dbReference type="NCBI Taxonomy" id="118357"/>
    <lineage>
        <taxon>Eukaryota</taxon>
        <taxon>Viridiplantae</taxon>
        <taxon>Streptophyta</taxon>
        <taxon>Embryophyta</taxon>
        <taxon>Tracheophyta</taxon>
        <taxon>Spermatophyta</taxon>
        <taxon>Magnoliopsida</taxon>
        <taxon>eudicotyledons</taxon>
        <taxon>Gunneridae</taxon>
        <taxon>Pentapetalae</taxon>
        <taxon>asterids</taxon>
        <taxon>Ericales</taxon>
        <taxon>Ericaceae</taxon>
        <taxon>Ericoideae</taxon>
        <taxon>Rhodoreae</taxon>
        <taxon>Rhododendron</taxon>
    </lineage>
</organism>
<dbReference type="AlphaFoldDB" id="A0A834LW97"/>
<keyword evidence="2" id="KW-1185">Reference proteome</keyword>
<proteinExistence type="predicted"/>
<evidence type="ECO:0000313" key="2">
    <source>
        <dbReference type="Proteomes" id="UP000626092"/>
    </source>
</evidence>
<dbReference type="OrthoDB" id="5835829at2759"/>
<gene>
    <name evidence="1" type="ORF">RHSIM_Rhsim02G0197200</name>
</gene>
<accession>A0A834LW97</accession>
<sequence>MKTAAATVELVFIPFPATGHLVSTVEMAKQLVCRDHRLSITVLIIEMPFDKSKASSSTQSQLLAVAVEEQL</sequence>
<comment type="caution">
    <text evidence="1">The sequence shown here is derived from an EMBL/GenBank/DDBJ whole genome shotgun (WGS) entry which is preliminary data.</text>
</comment>
<evidence type="ECO:0000313" key="1">
    <source>
        <dbReference type="EMBL" id="KAF7150915.1"/>
    </source>
</evidence>
<protein>
    <submittedName>
        <fullName evidence="1">Uncharacterized protein</fullName>
    </submittedName>
</protein>